<comment type="pathway">
    <text evidence="1">Carbohydrate degradation; glycolysis; pyruvate from D-glyceraldehyde 3-phosphate: step 1/5.</text>
</comment>
<dbReference type="InterPro" id="IPR020831">
    <property type="entry name" value="GlycerAld/Erythrose_P_DH"/>
</dbReference>
<dbReference type="PANTHER" id="PTHR10836">
    <property type="entry name" value="GLYCERALDEHYDE 3-PHOSPHATE DEHYDROGENASE"/>
    <property type="match status" value="1"/>
</dbReference>
<dbReference type="GO" id="GO:0006096">
    <property type="term" value="P:glycolytic process"/>
    <property type="evidence" value="ECO:0007669"/>
    <property type="project" value="UniProtKB-KW"/>
</dbReference>
<evidence type="ECO:0000256" key="2">
    <source>
        <dbReference type="ARBA" id="ARBA00007406"/>
    </source>
</evidence>
<evidence type="ECO:0000256" key="1">
    <source>
        <dbReference type="ARBA" id="ARBA00004869"/>
    </source>
</evidence>
<reference evidence="12" key="1">
    <citation type="submission" date="2019-03" db="EMBL/GenBank/DDBJ databases">
        <authorList>
            <person name="Warren W.C."/>
            <person name="Johnson G.S."/>
        </authorList>
    </citation>
    <scope>NUCLEOTIDE SEQUENCE [LARGE SCALE GENOMIC DNA]</scope>
    <source>
        <strain evidence="12">Basenji</strain>
    </source>
</reference>
<accession>A0A8C0RCH0</accession>
<dbReference type="Ensembl" id="ENSCAFT00030008022.1">
    <property type="protein sequence ID" value="ENSCAFP00030007047.1"/>
    <property type="gene ID" value="ENSCAFG00030004359.1"/>
</dbReference>
<keyword evidence="5" id="KW-0963">Cytoplasm</keyword>
<evidence type="ECO:0000256" key="4">
    <source>
        <dbReference type="ARBA" id="ARBA00021022"/>
    </source>
</evidence>
<protein>
    <recommendedName>
        <fullName evidence="4">Glyceraldehyde-3-phosphate dehydrogenase</fullName>
        <ecNumber evidence="3">1.2.1.12</ecNumber>
    </recommendedName>
</protein>
<keyword evidence="8" id="KW-0324">Glycolysis</keyword>
<reference evidence="12" key="2">
    <citation type="submission" date="2025-08" db="UniProtKB">
        <authorList>
            <consortium name="Ensembl"/>
        </authorList>
    </citation>
    <scope>IDENTIFICATION</scope>
</reference>
<comment type="similarity">
    <text evidence="2 10">Belongs to the glyceraldehyde-3-phosphate dehydrogenase family.</text>
</comment>
<dbReference type="InterPro" id="IPR036291">
    <property type="entry name" value="NAD(P)-bd_dom_sf"/>
</dbReference>
<dbReference type="AlphaFoldDB" id="A0A8C0RCH0"/>
<evidence type="ECO:0000313" key="12">
    <source>
        <dbReference type="Ensembl" id="ENSCAFP00030007047.1"/>
    </source>
</evidence>
<dbReference type="PRINTS" id="PR00078">
    <property type="entry name" value="G3PDHDRGNASE"/>
</dbReference>
<organism evidence="12 13">
    <name type="scientific">Canis lupus familiaris</name>
    <name type="common">Dog</name>
    <name type="synonym">Canis familiaris</name>
    <dbReference type="NCBI Taxonomy" id="9615"/>
    <lineage>
        <taxon>Eukaryota</taxon>
        <taxon>Metazoa</taxon>
        <taxon>Chordata</taxon>
        <taxon>Craniata</taxon>
        <taxon>Vertebrata</taxon>
        <taxon>Euteleostomi</taxon>
        <taxon>Mammalia</taxon>
        <taxon>Eutheria</taxon>
        <taxon>Laurasiatheria</taxon>
        <taxon>Carnivora</taxon>
        <taxon>Caniformia</taxon>
        <taxon>Canidae</taxon>
        <taxon>Canis</taxon>
    </lineage>
</organism>
<dbReference type="Proteomes" id="UP000694429">
    <property type="component" value="Chromosome 10"/>
</dbReference>
<keyword evidence="7" id="KW-0520">NAD</keyword>
<evidence type="ECO:0000259" key="11">
    <source>
        <dbReference type="SMART" id="SM00846"/>
    </source>
</evidence>
<evidence type="ECO:0000313" key="13">
    <source>
        <dbReference type="Proteomes" id="UP000694429"/>
    </source>
</evidence>
<evidence type="ECO:0000256" key="3">
    <source>
        <dbReference type="ARBA" id="ARBA00013119"/>
    </source>
</evidence>
<dbReference type="SUPFAM" id="SSF51735">
    <property type="entry name" value="NAD(P)-binding Rossmann-fold domains"/>
    <property type="match status" value="1"/>
</dbReference>
<comment type="catalytic activity">
    <reaction evidence="9">
        <text>D-glyceraldehyde 3-phosphate + phosphate + NAD(+) = (2R)-3-phospho-glyceroyl phosphate + NADH + H(+)</text>
        <dbReference type="Rhea" id="RHEA:10300"/>
        <dbReference type="ChEBI" id="CHEBI:15378"/>
        <dbReference type="ChEBI" id="CHEBI:43474"/>
        <dbReference type="ChEBI" id="CHEBI:57540"/>
        <dbReference type="ChEBI" id="CHEBI:57604"/>
        <dbReference type="ChEBI" id="CHEBI:57945"/>
        <dbReference type="ChEBI" id="CHEBI:59776"/>
        <dbReference type="EC" id="1.2.1.12"/>
    </reaction>
</comment>
<evidence type="ECO:0000256" key="5">
    <source>
        <dbReference type="ARBA" id="ARBA00022490"/>
    </source>
</evidence>
<evidence type="ECO:0000256" key="8">
    <source>
        <dbReference type="ARBA" id="ARBA00023152"/>
    </source>
</evidence>
<evidence type="ECO:0000256" key="6">
    <source>
        <dbReference type="ARBA" id="ARBA00023002"/>
    </source>
</evidence>
<sequence>MMVKIRLNGFGHVGRLVTRDAFNSGKADIVTINDPFTDVSYIVCMFRSDIPPTSNGMRLVLSVLWSPLGSSLTTMQKAGAHLKSKDKRIIISAPSADAPMFLMGVKHEKYDNSLKIVSNASCTTSCLAPQAMSSKKTPRHCEETHDHGPCQHCLPEDRGQPFWEAVA</sequence>
<evidence type="ECO:0000256" key="10">
    <source>
        <dbReference type="RuleBase" id="RU000397"/>
    </source>
</evidence>
<dbReference type="Gene3D" id="3.40.50.720">
    <property type="entry name" value="NAD(P)-binding Rossmann-like Domain"/>
    <property type="match status" value="2"/>
</dbReference>
<evidence type="ECO:0000256" key="7">
    <source>
        <dbReference type="ARBA" id="ARBA00023027"/>
    </source>
</evidence>
<dbReference type="EC" id="1.2.1.12" evidence="3"/>
<dbReference type="InterPro" id="IPR020828">
    <property type="entry name" value="GlycerAld_3-P_DH_NAD(P)-bd"/>
</dbReference>
<feature type="domain" description="Glyceraldehyde 3-phosphate dehydrogenase NAD(P) binding" evidence="11">
    <location>
        <begin position="3"/>
        <end position="122"/>
    </location>
</feature>
<evidence type="ECO:0000256" key="9">
    <source>
        <dbReference type="ARBA" id="ARBA00047698"/>
    </source>
</evidence>
<dbReference type="GO" id="GO:0051287">
    <property type="term" value="F:NAD binding"/>
    <property type="evidence" value="ECO:0007669"/>
    <property type="project" value="InterPro"/>
</dbReference>
<proteinExistence type="inferred from homology"/>
<dbReference type="Pfam" id="PF00044">
    <property type="entry name" value="Gp_dh_N"/>
    <property type="match status" value="1"/>
</dbReference>
<name>A0A8C0RCH0_CANLF</name>
<dbReference type="SMART" id="SM00846">
    <property type="entry name" value="Gp_dh_N"/>
    <property type="match status" value="1"/>
</dbReference>
<keyword evidence="6" id="KW-0560">Oxidoreductase</keyword>
<dbReference type="GO" id="GO:0004365">
    <property type="term" value="F:glyceraldehyde-3-phosphate dehydrogenase (NAD+) (phosphorylating) activity"/>
    <property type="evidence" value="ECO:0007669"/>
    <property type="project" value="UniProtKB-EC"/>
</dbReference>
<dbReference type="PANTHER" id="PTHR10836:SF111">
    <property type="entry name" value="GLYCERALDEHYDE-3-PHOSPHATE DEHYDROGENASE"/>
    <property type="match status" value="1"/>
</dbReference>